<protein>
    <recommendedName>
        <fullName evidence="8">Na(+)-translocating NADH-quinone reductase subunit A</fullName>
        <shortName evidence="8">Na(+)-NQR subunit A</shortName>
        <shortName evidence="8">Na(+)-translocating NQR subunit A</shortName>
        <ecNumber evidence="8">7.2.1.1</ecNumber>
    </recommendedName>
    <alternativeName>
        <fullName evidence="8">NQR complex subunit A</fullName>
    </alternativeName>
    <alternativeName>
        <fullName evidence="8">NQR-1 subunit A</fullName>
    </alternativeName>
</protein>
<dbReference type="PANTHER" id="PTHR37839:SF1">
    <property type="entry name" value="NA(+)-TRANSLOCATING NADH-QUINONE REDUCTASE SUBUNIT A"/>
    <property type="match status" value="1"/>
</dbReference>
<gene>
    <name evidence="8" type="primary">nqrA</name>
    <name evidence="12" type="ORF">PS2015_1871</name>
</gene>
<feature type="domain" description="Na(+)-translocating NADH-quinone reductase subunit A C-terminal" evidence="10">
    <location>
        <begin position="267"/>
        <end position="315"/>
    </location>
</feature>
<evidence type="ECO:0000256" key="4">
    <source>
        <dbReference type="ARBA" id="ARBA00023053"/>
    </source>
</evidence>
<keyword evidence="3 8" id="KW-0520">NAD</keyword>
<dbReference type="HAMAP" id="MF_00425">
    <property type="entry name" value="NqrA"/>
    <property type="match status" value="1"/>
</dbReference>
<dbReference type="EMBL" id="CP013189">
    <property type="protein sequence ID" value="ALO46519.1"/>
    <property type="molecule type" value="Genomic_DNA"/>
</dbReference>
<dbReference type="NCBIfam" id="TIGR01936">
    <property type="entry name" value="nqrA"/>
    <property type="match status" value="1"/>
</dbReference>
<sequence length="452" mass="49873">MIRIKRGLDLPINGAPEQAIEDAAAVRSVAILGNDYVGMKPTMEVREGDRVRLGQLVFTDKKTEGVKYTAPGTGTVRAINRGEKRVFLSLVIDLDEDQSDQETFASYNDEQIAGLERDKVVENLVDSGLWTTLRTRPFSRVPDPQTTPSSIFINLMDSNPLAMDPEVVARDHAQDLLRGISVLARLTEGKVFVCRRAGSFAGLEGQGLPSSVQVEDFDGPHPAGLTGTHIHFLDPVSLNKWVWSVNFQDVIAIGKLFSTGQIWNERVVALAGPQVKRPRLLRTRVGANLTELLANELKDGENRIVSGTVLAGRKVADPENFLGRYHQQISVLKEGRERPLFGYLSPGSNRHSNLGIYLTSLFKGKKLDMTTTTNGSERAMVPVGSYETIMPLDILPTQLLRSLIVGDIETAMNLGCLELDEEDLALCTYVCPGKYEYGPILRSNLTRIEKET</sequence>
<comment type="subunit">
    <text evidence="8">Composed of six subunits; NqrA, NqrB, NqrC, NqrD, NqrE and NqrF.</text>
</comment>
<organism evidence="12 13">
    <name type="scientific">Pseudohongiella spirulinae</name>
    <dbReference type="NCBI Taxonomy" id="1249552"/>
    <lineage>
        <taxon>Bacteria</taxon>
        <taxon>Pseudomonadati</taxon>
        <taxon>Pseudomonadota</taxon>
        <taxon>Gammaproteobacteria</taxon>
        <taxon>Pseudomonadales</taxon>
        <taxon>Pseudohongiellaceae</taxon>
        <taxon>Pseudohongiella</taxon>
    </lineage>
</organism>
<evidence type="ECO:0000313" key="13">
    <source>
        <dbReference type="Proteomes" id="UP000065641"/>
    </source>
</evidence>
<dbReference type="RefSeq" id="WP_058021961.1">
    <property type="nucleotide sequence ID" value="NZ_CP013189.1"/>
</dbReference>
<evidence type="ECO:0000256" key="3">
    <source>
        <dbReference type="ARBA" id="ARBA00023027"/>
    </source>
</evidence>
<dbReference type="GO" id="GO:0016655">
    <property type="term" value="F:oxidoreductase activity, acting on NAD(P)H, quinone or similar compound as acceptor"/>
    <property type="evidence" value="ECO:0007669"/>
    <property type="project" value="UniProtKB-UniRule"/>
</dbReference>
<dbReference type="NCBIfam" id="NF003759">
    <property type="entry name" value="PRK05352.1-2"/>
    <property type="match status" value="1"/>
</dbReference>
<evidence type="ECO:0000259" key="10">
    <source>
        <dbReference type="Pfam" id="PF11973"/>
    </source>
</evidence>
<dbReference type="InterPro" id="IPR022615">
    <property type="entry name" value="NqrA_C_domain"/>
</dbReference>
<evidence type="ECO:0000256" key="1">
    <source>
        <dbReference type="ARBA" id="ARBA00022448"/>
    </source>
</evidence>
<dbReference type="KEGG" id="pspi:PS2015_1871"/>
<dbReference type="PANTHER" id="PTHR37839">
    <property type="entry name" value="NA(+)-TRANSLOCATING NADH-QUINONE REDUCTASE SUBUNIT A"/>
    <property type="match status" value="1"/>
</dbReference>
<evidence type="ECO:0000256" key="8">
    <source>
        <dbReference type="HAMAP-Rule" id="MF_00425"/>
    </source>
</evidence>
<evidence type="ECO:0000256" key="5">
    <source>
        <dbReference type="ARBA" id="ARBA00023065"/>
    </source>
</evidence>
<dbReference type="AlphaFoldDB" id="A0A0S2KDX1"/>
<dbReference type="Proteomes" id="UP000065641">
    <property type="component" value="Chromosome"/>
</dbReference>
<keyword evidence="5 8" id="KW-0406">Ion transport</keyword>
<dbReference type="GO" id="GO:0006814">
    <property type="term" value="P:sodium ion transport"/>
    <property type="evidence" value="ECO:0007669"/>
    <property type="project" value="UniProtKB-UniRule"/>
</dbReference>
<keyword evidence="7 8" id="KW-0739">Sodium transport</keyword>
<dbReference type="InterPro" id="IPR008703">
    <property type="entry name" value="NqrA"/>
</dbReference>
<evidence type="ECO:0000313" key="12">
    <source>
        <dbReference type="EMBL" id="ALO46519.1"/>
    </source>
</evidence>
<evidence type="ECO:0000256" key="6">
    <source>
        <dbReference type="ARBA" id="ARBA00023075"/>
    </source>
</evidence>
<dbReference type="InterPro" id="IPR056147">
    <property type="entry name" value="NQRA_N"/>
</dbReference>
<evidence type="ECO:0000256" key="2">
    <source>
        <dbReference type="ARBA" id="ARBA00022967"/>
    </source>
</evidence>
<dbReference type="OrthoDB" id="9774536at2"/>
<keyword evidence="13" id="KW-1185">Reference proteome</keyword>
<keyword evidence="1 8" id="KW-0813">Transport</keyword>
<dbReference type="STRING" id="1249552.PS2015_1871"/>
<evidence type="ECO:0000259" key="11">
    <source>
        <dbReference type="Pfam" id="PF24836"/>
    </source>
</evidence>
<keyword evidence="2 8" id="KW-1278">Translocase</keyword>
<evidence type="ECO:0000256" key="7">
    <source>
        <dbReference type="ARBA" id="ARBA00023201"/>
    </source>
</evidence>
<comment type="catalytic activity">
    <reaction evidence="8">
        <text>a ubiquinone + n Na(+)(in) + NADH + H(+) = a ubiquinol + n Na(+)(out) + NAD(+)</text>
        <dbReference type="Rhea" id="RHEA:47748"/>
        <dbReference type="Rhea" id="RHEA-COMP:9565"/>
        <dbReference type="Rhea" id="RHEA-COMP:9566"/>
        <dbReference type="ChEBI" id="CHEBI:15378"/>
        <dbReference type="ChEBI" id="CHEBI:16389"/>
        <dbReference type="ChEBI" id="CHEBI:17976"/>
        <dbReference type="ChEBI" id="CHEBI:29101"/>
        <dbReference type="ChEBI" id="CHEBI:57540"/>
        <dbReference type="ChEBI" id="CHEBI:57945"/>
        <dbReference type="EC" id="7.2.1.1"/>
    </reaction>
</comment>
<dbReference type="Pfam" id="PF24836">
    <property type="entry name" value="NQRA_2nd"/>
    <property type="match status" value="1"/>
</dbReference>
<comment type="function">
    <text evidence="8">NQR complex catalyzes the reduction of ubiquinone-1 to ubiquinol by two successive reactions, coupled with the transport of Na(+) ions from the cytoplasm to the periplasm. NqrA to NqrE are probably involved in the second step, the conversion of ubisemiquinone to ubiquinol.</text>
</comment>
<evidence type="ECO:0000259" key="9">
    <source>
        <dbReference type="Pfam" id="PF05896"/>
    </source>
</evidence>
<dbReference type="PATRIC" id="fig|1249552.3.peg.1878"/>
<keyword evidence="4 8" id="KW-0915">Sodium</keyword>
<dbReference type="Pfam" id="PF11973">
    <property type="entry name" value="NQRA_SLBB"/>
    <property type="match status" value="1"/>
</dbReference>
<proteinExistence type="inferred from homology"/>
<accession>A0A0S2KDX1</accession>
<comment type="similarity">
    <text evidence="8">Belongs to the NqrA family.</text>
</comment>
<dbReference type="InterPro" id="IPR056148">
    <property type="entry name" value="NQRA_2nd"/>
</dbReference>
<keyword evidence="6 8" id="KW-0830">Ubiquinone</keyword>
<dbReference type="EC" id="7.2.1.1" evidence="8"/>
<feature type="domain" description="NqrA N-terminal barrel-sandwich hybrid" evidence="9">
    <location>
        <begin position="2"/>
        <end position="95"/>
    </location>
</feature>
<reference evidence="12 13" key="1">
    <citation type="submission" date="2015-11" db="EMBL/GenBank/DDBJ databases">
        <authorList>
            <person name="Zhang Y."/>
            <person name="Guo Z."/>
        </authorList>
    </citation>
    <scope>NUCLEOTIDE SEQUENCE [LARGE SCALE GENOMIC DNA]</scope>
    <source>
        <strain evidence="12 13">KCTC 32221</strain>
    </source>
</reference>
<name>A0A0S2KDX1_9GAMM</name>
<feature type="domain" description="NqrA second alpha/beta" evidence="11">
    <location>
        <begin position="115"/>
        <end position="262"/>
    </location>
</feature>
<dbReference type="Pfam" id="PF05896">
    <property type="entry name" value="NQRA_N"/>
    <property type="match status" value="1"/>
</dbReference>